<dbReference type="SMART" id="SM00774">
    <property type="entry name" value="WRKY"/>
    <property type="match status" value="2"/>
</dbReference>
<evidence type="ECO:0000313" key="8">
    <source>
        <dbReference type="Proteomes" id="UP000467840"/>
    </source>
</evidence>
<comment type="subcellular location">
    <subcellularLocation>
        <location evidence="1">Nucleus</location>
    </subcellularLocation>
</comment>
<sequence>MADSVGKRESRTLYSKASACDSPSFSNLLRSVLTTNSPTLRFQGKYEISQEDNVVSKKPKVDGAKLELQAECVNPSTNISPITPPATSMPHSSPAIPMSGLILDQKNADHNTSLSHIVTEKPASDGYSWRKYGQKQVKSSNSSRSYYRCALSNCLAKKKVQRCDHSKDIIDIVYIGHHNHDLSQNKCNVSRGSVASANLAAGHHIIDSIQRVAGADMSICWEDTRQSSVHISESEQQSSSSSSGDLRIKVVEHNGNELDSKKFFVSSGAEQQKNSSCGIADAEVQERHGVQRTLKKRSAYSASVLEANKETKIVVHAAADGGISSDGYRWRKYGQKMVKGNSHLRSYYRCTSAGCPARKHVERP</sequence>
<protein>
    <recommendedName>
        <fullName evidence="6">WRKY domain-containing protein</fullName>
    </recommendedName>
</protein>
<keyword evidence="2" id="KW-0805">Transcription regulation</keyword>
<evidence type="ECO:0000256" key="3">
    <source>
        <dbReference type="ARBA" id="ARBA00023125"/>
    </source>
</evidence>
<dbReference type="InterPro" id="IPR003657">
    <property type="entry name" value="WRKY_dom"/>
</dbReference>
<name>A0A6A6MKL0_HEVBR</name>
<dbReference type="Gene3D" id="2.20.25.80">
    <property type="entry name" value="WRKY domain"/>
    <property type="match status" value="2"/>
</dbReference>
<dbReference type="AlphaFoldDB" id="A0A6A6MKL0"/>
<dbReference type="GO" id="GO:0043565">
    <property type="term" value="F:sequence-specific DNA binding"/>
    <property type="evidence" value="ECO:0007669"/>
    <property type="project" value="InterPro"/>
</dbReference>
<dbReference type="GO" id="GO:0003700">
    <property type="term" value="F:DNA-binding transcription factor activity"/>
    <property type="evidence" value="ECO:0007669"/>
    <property type="project" value="InterPro"/>
</dbReference>
<dbReference type="InterPro" id="IPR036576">
    <property type="entry name" value="WRKY_dom_sf"/>
</dbReference>
<evidence type="ECO:0000259" key="6">
    <source>
        <dbReference type="PROSITE" id="PS50811"/>
    </source>
</evidence>
<dbReference type="PANTHER" id="PTHR31221:SF322">
    <property type="entry name" value="WRKY TRANSCRIPTION FACTOR 3-RELATED"/>
    <property type="match status" value="1"/>
</dbReference>
<dbReference type="GO" id="GO:0005634">
    <property type="term" value="C:nucleus"/>
    <property type="evidence" value="ECO:0007669"/>
    <property type="project" value="UniProtKB-SubCell"/>
</dbReference>
<feature type="domain" description="WRKY" evidence="6">
    <location>
        <begin position="118"/>
        <end position="183"/>
    </location>
</feature>
<evidence type="ECO:0000256" key="1">
    <source>
        <dbReference type="ARBA" id="ARBA00004123"/>
    </source>
</evidence>
<reference evidence="7 8" key="1">
    <citation type="journal article" date="2020" name="Mol. Plant">
        <title>The Chromosome-Based Rubber Tree Genome Provides New Insights into Spurge Genome Evolution and Rubber Biosynthesis.</title>
        <authorList>
            <person name="Liu J."/>
            <person name="Shi C."/>
            <person name="Shi C.C."/>
            <person name="Li W."/>
            <person name="Zhang Q.J."/>
            <person name="Zhang Y."/>
            <person name="Li K."/>
            <person name="Lu H.F."/>
            <person name="Shi C."/>
            <person name="Zhu S.T."/>
            <person name="Xiao Z.Y."/>
            <person name="Nan H."/>
            <person name="Yue Y."/>
            <person name="Zhu X.G."/>
            <person name="Wu Y."/>
            <person name="Hong X.N."/>
            <person name="Fan G.Y."/>
            <person name="Tong Y."/>
            <person name="Zhang D."/>
            <person name="Mao C.L."/>
            <person name="Liu Y.L."/>
            <person name="Hao S.J."/>
            <person name="Liu W.Q."/>
            <person name="Lv M.Q."/>
            <person name="Zhang H.B."/>
            <person name="Liu Y."/>
            <person name="Hu-Tang G.R."/>
            <person name="Wang J.P."/>
            <person name="Wang J.H."/>
            <person name="Sun Y.H."/>
            <person name="Ni S.B."/>
            <person name="Chen W.B."/>
            <person name="Zhang X.C."/>
            <person name="Jiao Y.N."/>
            <person name="Eichler E.E."/>
            <person name="Li G.H."/>
            <person name="Liu X."/>
            <person name="Gao L.Z."/>
        </authorList>
    </citation>
    <scope>NUCLEOTIDE SEQUENCE [LARGE SCALE GENOMIC DNA]</scope>
    <source>
        <strain evidence="8">cv. GT1</strain>
        <tissue evidence="7">Leaf</tissue>
    </source>
</reference>
<feature type="domain" description="WRKY" evidence="6">
    <location>
        <begin position="319"/>
        <end position="364"/>
    </location>
</feature>
<gene>
    <name evidence="7" type="ORF">GH714_008801</name>
</gene>
<dbReference type="PANTHER" id="PTHR31221">
    <property type="entry name" value="WRKY TRANSCRIPTION FACTOR PROTEIN 1-RELATED"/>
    <property type="match status" value="1"/>
</dbReference>
<dbReference type="EMBL" id="JAAGAX010000005">
    <property type="protein sequence ID" value="KAF2313025.1"/>
    <property type="molecule type" value="Genomic_DNA"/>
</dbReference>
<accession>A0A6A6MKL0</accession>
<keyword evidence="3" id="KW-0238">DNA-binding</keyword>
<evidence type="ECO:0000313" key="7">
    <source>
        <dbReference type="EMBL" id="KAF2313025.1"/>
    </source>
</evidence>
<evidence type="ECO:0000256" key="5">
    <source>
        <dbReference type="ARBA" id="ARBA00023242"/>
    </source>
</evidence>
<dbReference type="PROSITE" id="PS50811">
    <property type="entry name" value="WRKY"/>
    <property type="match status" value="2"/>
</dbReference>
<proteinExistence type="predicted"/>
<keyword evidence="5" id="KW-0539">Nucleus</keyword>
<dbReference type="Pfam" id="PF03106">
    <property type="entry name" value="WRKY"/>
    <property type="match status" value="2"/>
</dbReference>
<evidence type="ECO:0000256" key="4">
    <source>
        <dbReference type="ARBA" id="ARBA00023163"/>
    </source>
</evidence>
<keyword evidence="4" id="KW-0804">Transcription</keyword>
<dbReference type="SUPFAM" id="SSF118290">
    <property type="entry name" value="WRKY DNA-binding domain"/>
    <property type="match status" value="2"/>
</dbReference>
<comment type="caution">
    <text evidence="7">The sequence shown here is derived from an EMBL/GenBank/DDBJ whole genome shotgun (WGS) entry which is preliminary data.</text>
</comment>
<dbReference type="Proteomes" id="UP000467840">
    <property type="component" value="Chromosome 15"/>
</dbReference>
<keyword evidence="8" id="KW-1185">Reference proteome</keyword>
<organism evidence="7 8">
    <name type="scientific">Hevea brasiliensis</name>
    <name type="common">Para rubber tree</name>
    <name type="synonym">Siphonia brasiliensis</name>
    <dbReference type="NCBI Taxonomy" id="3981"/>
    <lineage>
        <taxon>Eukaryota</taxon>
        <taxon>Viridiplantae</taxon>
        <taxon>Streptophyta</taxon>
        <taxon>Embryophyta</taxon>
        <taxon>Tracheophyta</taxon>
        <taxon>Spermatophyta</taxon>
        <taxon>Magnoliopsida</taxon>
        <taxon>eudicotyledons</taxon>
        <taxon>Gunneridae</taxon>
        <taxon>Pentapetalae</taxon>
        <taxon>rosids</taxon>
        <taxon>fabids</taxon>
        <taxon>Malpighiales</taxon>
        <taxon>Euphorbiaceae</taxon>
        <taxon>Crotonoideae</taxon>
        <taxon>Micrandreae</taxon>
        <taxon>Hevea</taxon>
    </lineage>
</organism>
<evidence type="ECO:0000256" key="2">
    <source>
        <dbReference type="ARBA" id="ARBA00023015"/>
    </source>
</evidence>
<dbReference type="InterPro" id="IPR044810">
    <property type="entry name" value="WRKY_plant"/>
</dbReference>